<dbReference type="InterPro" id="IPR050309">
    <property type="entry name" value="Type-B_Carboxylest/Lipase"/>
</dbReference>
<dbReference type="GO" id="GO:0016787">
    <property type="term" value="F:hydrolase activity"/>
    <property type="evidence" value="ECO:0007669"/>
    <property type="project" value="UniProtKB-KW"/>
</dbReference>
<name>A0A9P7YCV7_9HELO</name>
<dbReference type="Proteomes" id="UP000824998">
    <property type="component" value="Unassembled WGS sequence"/>
</dbReference>
<dbReference type="PANTHER" id="PTHR11559">
    <property type="entry name" value="CARBOXYLESTERASE"/>
    <property type="match status" value="1"/>
</dbReference>
<dbReference type="InterPro" id="IPR002018">
    <property type="entry name" value="CarbesteraseB"/>
</dbReference>
<feature type="chain" id="PRO_5040536622" description="Carboxylic ester hydrolase" evidence="3">
    <location>
        <begin position="22"/>
        <end position="585"/>
    </location>
</feature>
<protein>
    <recommendedName>
        <fullName evidence="3">Carboxylic ester hydrolase</fullName>
        <ecNumber evidence="3">3.1.1.-</ecNumber>
    </recommendedName>
</protein>
<keyword evidence="2 3" id="KW-0378">Hydrolase</keyword>
<dbReference type="InterPro" id="IPR019826">
    <property type="entry name" value="Carboxylesterase_B_AS"/>
</dbReference>
<evidence type="ECO:0000259" key="4">
    <source>
        <dbReference type="Pfam" id="PF00135"/>
    </source>
</evidence>
<keyword evidence="3" id="KW-0732">Signal</keyword>
<dbReference type="InterPro" id="IPR029058">
    <property type="entry name" value="AB_hydrolase_fold"/>
</dbReference>
<dbReference type="EMBL" id="MU251638">
    <property type="protein sequence ID" value="KAG9230882.1"/>
    <property type="molecule type" value="Genomic_DNA"/>
</dbReference>
<dbReference type="Pfam" id="PF00135">
    <property type="entry name" value="COesterase"/>
    <property type="match status" value="1"/>
</dbReference>
<dbReference type="Gene3D" id="3.40.50.1820">
    <property type="entry name" value="alpha/beta hydrolase"/>
    <property type="match status" value="1"/>
</dbReference>
<reference evidence="5" key="1">
    <citation type="journal article" date="2021" name="IMA Fungus">
        <title>Genomic characterization of three marine fungi, including Emericellopsis atlantica sp. nov. with signatures of a generalist lifestyle and marine biomass degradation.</title>
        <authorList>
            <person name="Hagestad O.C."/>
            <person name="Hou L."/>
            <person name="Andersen J.H."/>
            <person name="Hansen E.H."/>
            <person name="Altermark B."/>
            <person name="Li C."/>
            <person name="Kuhnert E."/>
            <person name="Cox R.J."/>
            <person name="Crous P.W."/>
            <person name="Spatafora J.W."/>
            <person name="Lail K."/>
            <person name="Amirebrahimi M."/>
            <person name="Lipzen A."/>
            <person name="Pangilinan J."/>
            <person name="Andreopoulos W."/>
            <person name="Hayes R.D."/>
            <person name="Ng V."/>
            <person name="Grigoriev I.V."/>
            <person name="Jackson S.A."/>
            <person name="Sutton T.D.S."/>
            <person name="Dobson A.D.W."/>
            <person name="Rama T."/>
        </authorList>
    </citation>
    <scope>NUCLEOTIDE SEQUENCE</scope>
    <source>
        <strain evidence="5">TRa018bII</strain>
    </source>
</reference>
<dbReference type="OrthoDB" id="408631at2759"/>
<gene>
    <name evidence="5" type="ORF">BJ875DRAFT_536883</name>
</gene>
<sequence length="585" mass="65233">MWYRATLIAIGLAWCLAGVRNTPASQPIVIVKNGSYAGIHSETYNQDWFLGIPYAQPPIKDLRFRVPRHLEDSWVGPRDAKRYSPACVGYGGDEVHYDRLSEDCLYLNVLRPAGYGNNKLPVAFWMHGGGFFQGSTMDKRYNLCFIIQQSVEIGKPMIGVSINYRISAWGFLLGKEVQDSGQSNLGLRDQRLAMQWVQENINAFGGDSNKVTVWGESAGASSVGNHIIAYNGRDDKLFRAGIMQSGGPIFYYPMTAKQSYFDLLLSSVGCDTSKDKIQCLRTLPFSVLNAAINTTEDLTQRWHPVVDGDLITKRPSKLLAADIFNKVPVIVGANSDEGSIFSPRQVNTEEDFYNHLIHNSSFTPFFAAKIPSGFATRVLKVYPDIPELGIPGPPTLAYNVRPAPRFGAQFRRSSAYYGDAIFVAPRRQTCAVWASSGVPAYCYRFNTIPAGVPPEIASTHFQEIAFVMQNRIDGGQGYYMPPVPPFMGKPDSFTSLSKVMGKSWISFVVDLDPNSWKKTNRDDWWKPGPKGPREDTPIWPQYQLDTPLDIVWDANVTALAFLEKDTYRGEAMELINSAAATVFDR</sequence>
<feature type="signal peptide" evidence="3">
    <location>
        <begin position="1"/>
        <end position="21"/>
    </location>
</feature>
<comment type="similarity">
    <text evidence="1 3">Belongs to the type-B carboxylesterase/lipase family.</text>
</comment>
<dbReference type="PROSITE" id="PS00122">
    <property type="entry name" value="CARBOXYLESTERASE_B_1"/>
    <property type="match status" value="1"/>
</dbReference>
<evidence type="ECO:0000313" key="6">
    <source>
        <dbReference type="Proteomes" id="UP000824998"/>
    </source>
</evidence>
<evidence type="ECO:0000256" key="1">
    <source>
        <dbReference type="ARBA" id="ARBA00005964"/>
    </source>
</evidence>
<dbReference type="AlphaFoldDB" id="A0A9P7YCV7"/>
<comment type="caution">
    <text evidence="5">The sequence shown here is derived from an EMBL/GenBank/DDBJ whole genome shotgun (WGS) entry which is preliminary data.</text>
</comment>
<proteinExistence type="inferred from homology"/>
<evidence type="ECO:0000313" key="5">
    <source>
        <dbReference type="EMBL" id="KAG9230882.1"/>
    </source>
</evidence>
<evidence type="ECO:0000256" key="3">
    <source>
        <dbReference type="RuleBase" id="RU361235"/>
    </source>
</evidence>
<dbReference type="SUPFAM" id="SSF53474">
    <property type="entry name" value="alpha/beta-Hydrolases"/>
    <property type="match status" value="1"/>
</dbReference>
<organism evidence="5 6">
    <name type="scientific">Amylocarpus encephaloides</name>
    <dbReference type="NCBI Taxonomy" id="45428"/>
    <lineage>
        <taxon>Eukaryota</taxon>
        <taxon>Fungi</taxon>
        <taxon>Dikarya</taxon>
        <taxon>Ascomycota</taxon>
        <taxon>Pezizomycotina</taxon>
        <taxon>Leotiomycetes</taxon>
        <taxon>Helotiales</taxon>
        <taxon>Helotiales incertae sedis</taxon>
        <taxon>Amylocarpus</taxon>
    </lineage>
</organism>
<dbReference type="InterPro" id="IPR019819">
    <property type="entry name" value="Carboxylesterase_B_CS"/>
</dbReference>
<accession>A0A9P7YCV7</accession>
<feature type="domain" description="Carboxylesterase type B" evidence="4">
    <location>
        <begin position="26"/>
        <end position="533"/>
    </location>
</feature>
<dbReference type="PROSITE" id="PS00941">
    <property type="entry name" value="CARBOXYLESTERASE_B_2"/>
    <property type="match status" value="1"/>
</dbReference>
<keyword evidence="6" id="KW-1185">Reference proteome</keyword>
<dbReference type="EC" id="3.1.1.-" evidence="3"/>
<evidence type="ECO:0000256" key="2">
    <source>
        <dbReference type="ARBA" id="ARBA00022801"/>
    </source>
</evidence>